<feature type="domain" description="Reverse transcriptase" evidence="1">
    <location>
        <begin position="1"/>
        <end position="108"/>
    </location>
</feature>
<accession>A0AAV2RK23</accession>
<organism evidence="2 3">
    <name type="scientific">Meganyctiphanes norvegica</name>
    <name type="common">Northern krill</name>
    <name type="synonym">Thysanopoda norvegica</name>
    <dbReference type="NCBI Taxonomy" id="48144"/>
    <lineage>
        <taxon>Eukaryota</taxon>
        <taxon>Metazoa</taxon>
        <taxon>Ecdysozoa</taxon>
        <taxon>Arthropoda</taxon>
        <taxon>Crustacea</taxon>
        <taxon>Multicrustacea</taxon>
        <taxon>Malacostraca</taxon>
        <taxon>Eumalacostraca</taxon>
        <taxon>Eucarida</taxon>
        <taxon>Euphausiacea</taxon>
        <taxon>Euphausiidae</taxon>
        <taxon>Meganyctiphanes</taxon>
    </lineage>
</organism>
<dbReference type="Proteomes" id="UP001497623">
    <property type="component" value="Unassembled WGS sequence"/>
</dbReference>
<dbReference type="PROSITE" id="PS50878">
    <property type="entry name" value="RT_POL"/>
    <property type="match status" value="1"/>
</dbReference>
<dbReference type="AlphaFoldDB" id="A0AAV2RK23"/>
<name>A0AAV2RK23_MEGNR</name>
<proteinExistence type="predicted"/>
<gene>
    <name evidence="2" type="ORF">MNOR_LOCUS26226</name>
</gene>
<sequence length="108" mass="12658">MATETTLLNYIEFLKNELTNYKYIISVFLDLSKASDVIDHKILEMKLVYYGFRVKFLEFLMSFIKDRKYFVHINGFDSDTKSVNIGVPQGSTLGSVLFLIYINDMTYR</sequence>
<dbReference type="InterPro" id="IPR000477">
    <property type="entry name" value="RT_dom"/>
</dbReference>
<protein>
    <recommendedName>
        <fullName evidence="1">Reverse transcriptase domain-containing protein</fullName>
    </recommendedName>
</protein>
<evidence type="ECO:0000313" key="3">
    <source>
        <dbReference type="Proteomes" id="UP001497623"/>
    </source>
</evidence>
<evidence type="ECO:0000313" key="2">
    <source>
        <dbReference type="EMBL" id="CAL4128993.1"/>
    </source>
</evidence>
<dbReference type="PANTHER" id="PTHR33332">
    <property type="entry name" value="REVERSE TRANSCRIPTASE DOMAIN-CONTAINING PROTEIN"/>
    <property type="match status" value="1"/>
</dbReference>
<reference evidence="2 3" key="1">
    <citation type="submission" date="2024-05" db="EMBL/GenBank/DDBJ databases">
        <authorList>
            <person name="Wallberg A."/>
        </authorList>
    </citation>
    <scope>NUCLEOTIDE SEQUENCE [LARGE SCALE GENOMIC DNA]</scope>
</reference>
<dbReference type="EMBL" id="CAXKWB010025903">
    <property type="protein sequence ID" value="CAL4128993.1"/>
    <property type="molecule type" value="Genomic_DNA"/>
</dbReference>
<comment type="caution">
    <text evidence="2">The sequence shown here is derived from an EMBL/GenBank/DDBJ whole genome shotgun (WGS) entry which is preliminary data.</text>
</comment>
<evidence type="ECO:0000259" key="1">
    <source>
        <dbReference type="PROSITE" id="PS50878"/>
    </source>
</evidence>
<keyword evidence="3" id="KW-1185">Reference proteome</keyword>